<dbReference type="AlphaFoldDB" id="A0A291GPB7"/>
<evidence type="ECO:0000313" key="1">
    <source>
        <dbReference type="EMBL" id="ATG52081.1"/>
    </source>
</evidence>
<sequence length="382" mass="40569">MDSRSATLDVGTARLDERAHQLGRAVLAGDISELEAAGQVLAEAVESSVVARMCARHHRGLAAAWDVDEITSAVTSMLVSYSLPSSDRAGHLDVTRFADGTSSASGWIGKVIGAMRATRILREMHTDTAVLTDSETLEQVPAPGVEEQLLAPRPSVLEDHTKGLPAASATVCLIHASALHDLLGLPPLHAWELTPAQREAVLESVGEDPGLPARVLAGSATDGSIATLVSVLWGGWSRDDVAAMLAASTPGRDIPRLLCQAALRPLPRPRARSGELSRIRARAHGGVPASARPAVQGVLEAFLDVEVEAYTDFDRIRRPLADMERSRREASRTALPGLVAEAARQLGVTPVDVTSGLVGLFTEQLAIVESRNFAATAWRFPR</sequence>
<proteinExistence type="predicted"/>
<dbReference type="RefSeq" id="WP_096803198.1">
    <property type="nucleotide sequence ID" value="NZ_CP023563.1"/>
</dbReference>
<gene>
    <name evidence="1" type="ORF">CFK38_11525</name>
</gene>
<dbReference type="OrthoDB" id="3661391at2"/>
<keyword evidence="2" id="KW-1185">Reference proteome</keyword>
<protein>
    <submittedName>
        <fullName evidence="1">Uncharacterized protein</fullName>
    </submittedName>
</protein>
<dbReference type="KEGG" id="brz:CFK38_11525"/>
<dbReference type="EMBL" id="CP023563">
    <property type="protein sequence ID" value="ATG52081.1"/>
    <property type="molecule type" value="Genomic_DNA"/>
</dbReference>
<organism evidence="1 2">
    <name type="scientific">Brachybacterium vulturis</name>
    <dbReference type="NCBI Taxonomy" id="2017484"/>
    <lineage>
        <taxon>Bacteria</taxon>
        <taxon>Bacillati</taxon>
        <taxon>Actinomycetota</taxon>
        <taxon>Actinomycetes</taxon>
        <taxon>Micrococcales</taxon>
        <taxon>Dermabacteraceae</taxon>
        <taxon>Brachybacterium</taxon>
    </lineage>
</organism>
<name>A0A291GPB7_9MICO</name>
<accession>A0A291GPB7</accession>
<evidence type="ECO:0000313" key="2">
    <source>
        <dbReference type="Proteomes" id="UP000218165"/>
    </source>
</evidence>
<dbReference type="Proteomes" id="UP000218165">
    <property type="component" value="Chromosome"/>
</dbReference>
<reference evidence="2" key="1">
    <citation type="submission" date="2017-09" db="EMBL/GenBank/DDBJ databases">
        <title>Brachybacterium sp. VM2412.</title>
        <authorList>
            <person name="Tak E.J."/>
            <person name="Bae J.-W."/>
        </authorList>
    </citation>
    <scope>NUCLEOTIDE SEQUENCE [LARGE SCALE GENOMIC DNA]</scope>
    <source>
        <strain evidence="2">VM2412</strain>
    </source>
</reference>